<name>E1RAG3_SEDSS</name>
<feature type="transmembrane region" description="Helical" evidence="7">
    <location>
        <begin position="55"/>
        <end position="83"/>
    </location>
</feature>
<keyword evidence="4" id="KW-0378">Hydrolase</keyword>
<evidence type="ECO:0000313" key="10">
    <source>
        <dbReference type="Proteomes" id="UP000002318"/>
    </source>
</evidence>
<dbReference type="AlphaFoldDB" id="E1RAG3"/>
<feature type="transmembrane region" description="Helical" evidence="7">
    <location>
        <begin position="147"/>
        <end position="167"/>
    </location>
</feature>
<feature type="transmembrane region" description="Helical" evidence="7">
    <location>
        <begin position="15"/>
        <end position="35"/>
    </location>
</feature>
<keyword evidence="5 7" id="KW-1133">Transmembrane helix</keyword>
<dbReference type="STRING" id="573413.Spirs_0298"/>
<dbReference type="PANTHER" id="PTHR43731">
    <property type="entry name" value="RHOMBOID PROTEASE"/>
    <property type="match status" value="1"/>
</dbReference>
<keyword evidence="10" id="KW-1185">Reference proteome</keyword>
<evidence type="ECO:0000259" key="8">
    <source>
        <dbReference type="Pfam" id="PF01694"/>
    </source>
</evidence>
<sequence>MDNRSIIRRPFRYRYYNAAFGIIIVNIVFFVFNTISPQSRYYTALIPGLIIGKGFYWQFFTYMFTHANISHIFFNMLGLFFFGTQVERRIGSSEFLLFYLLTGFLAGLFSFIVYTLTGMYGAVLLGASGAIFAVLLAFAVYFPYANIYIMGIIPVKAPLLVIGYTAIELFSQLLSINSGVAHLTHLAGFVFAFFYFLIRLNINPIEVFRGGRRR</sequence>
<dbReference type="InterPro" id="IPR050925">
    <property type="entry name" value="Rhomboid_protease_S54"/>
</dbReference>
<gene>
    <name evidence="9" type="ordered locus">Spirs_0298</name>
</gene>
<evidence type="ECO:0000256" key="4">
    <source>
        <dbReference type="ARBA" id="ARBA00022801"/>
    </source>
</evidence>
<comment type="subcellular location">
    <subcellularLocation>
        <location evidence="1">Membrane</location>
        <topology evidence="1">Multi-pass membrane protein</topology>
    </subcellularLocation>
</comment>
<accession>E1RAG3</accession>
<dbReference type="OrthoDB" id="9813074at2"/>
<evidence type="ECO:0000256" key="5">
    <source>
        <dbReference type="ARBA" id="ARBA00022989"/>
    </source>
</evidence>
<feature type="transmembrane region" description="Helical" evidence="7">
    <location>
        <begin position="179"/>
        <end position="198"/>
    </location>
</feature>
<dbReference type="MEROPS" id="S54.025"/>
<evidence type="ECO:0000256" key="7">
    <source>
        <dbReference type="SAM" id="Phobius"/>
    </source>
</evidence>
<evidence type="ECO:0000313" key="9">
    <source>
        <dbReference type="EMBL" id="ADK79454.1"/>
    </source>
</evidence>
<dbReference type="KEGG" id="ssm:Spirs_0298"/>
<evidence type="ECO:0000256" key="1">
    <source>
        <dbReference type="ARBA" id="ARBA00004141"/>
    </source>
</evidence>
<feature type="domain" description="Peptidase S54 rhomboid" evidence="8">
    <location>
        <begin position="56"/>
        <end position="199"/>
    </location>
</feature>
<dbReference type="Gene3D" id="1.20.1540.10">
    <property type="entry name" value="Rhomboid-like"/>
    <property type="match status" value="1"/>
</dbReference>
<feature type="transmembrane region" description="Helical" evidence="7">
    <location>
        <begin position="95"/>
        <end position="114"/>
    </location>
</feature>
<comment type="similarity">
    <text evidence="2">Belongs to the peptidase S54 family.</text>
</comment>
<dbReference type="Pfam" id="PF01694">
    <property type="entry name" value="Rhomboid"/>
    <property type="match status" value="1"/>
</dbReference>
<protein>
    <submittedName>
        <fullName evidence="9">Rhomboid family protein</fullName>
    </submittedName>
</protein>
<dbReference type="InterPro" id="IPR022764">
    <property type="entry name" value="Peptidase_S54_rhomboid_dom"/>
</dbReference>
<dbReference type="SMART" id="SM01160">
    <property type="entry name" value="DUF1751"/>
    <property type="match status" value="1"/>
</dbReference>
<evidence type="ECO:0000256" key="6">
    <source>
        <dbReference type="ARBA" id="ARBA00023136"/>
    </source>
</evidence>
<organism evidence="9 10">
    <name type="scientific">Sediminispirochaeta smaragdinae (strain DSM 11293 / JCM 15392 / SEBR 4228)</name>
    <name type="common">Spirochaeta smaragdinae</name>
    <dbReference type="NCBI Taxonomy" id="573413"/>
    <lineage>
        <taxon>Bacteria</taxon>
        <taxon>Pseudomonadati</taxon>
        <taxon>Spirochaetota</taxon>
        <taxon>Spirochaetia</taxon>
        <taxon>Spirochaetales</taxon>
        <taxon>Spirochaetaceae</taxon>
        <taxon>Sediminispirochaeta</taxon>
    </lineage>
</organism>
<dbReference type="EMBL" id="CP002116">
    <property type="protein sequence ID" value="ADK79454.1"/>
    <property type="molecule type" value="Genomic_DNA"/>
</dbReference>
<feature type="transmembrane region" description="Helical" evidence="7">
    <location>
        <begin position="120"/>
        <end position="140"/>
    </location>
</feature>
<dbReference type="InterPro" id="IPR035952">
    <property type="entry name" value="Rhomboid-like_sf"/>
</dbReference>
<keyword evidence="6 7" id="KW-0472">Membrane</keyword>
<dbReference type="PANTHER" id="PTHR43731:SF14">
    <property type="entry name" value="PRESENILIN-ASSOCIATED RHOMBOID-LIKE PROTEIN, MITOCHONDRIAL"/>
    <property type="match status" value="1"/>
</dbReference>
<evidence type="ECO:0000256" key="2">
    <source>
        <dbReference type="ARBA" id="ARBA00009045"/>
    </source>
</evidence>
<dbReference type="RefSeq" id="WP_013252918.1">
    <property type="nucleotide sequence ID" value="NC_014364.1"/>
</dbReference>
<evidence type="ECO:0000256" key="3">
    <source>
        <dbReference type="ARBA" id="ARBA00022692"/>
    </source>
</evidence>
<dbReference type="eggNOG" id="COG0705">
    <property type="taxonomic scope" value="Bacteria"/>
</dbReference>
<dbReference type="GO" id="GO:0016020">
    <property type="term" value="C:membrane"/>
    <property type="evidence" value="ECO:0007669"/>
    <property type="project" value="UniProtKB-SubCell"/>
</dbReference>
<dbReference type="GO" id="GO:0004252">
    <property type="term" value="F:serine-type endopeptidase activity"/>
    <property type="evidence" value="ECO:0007669"/>
    <property type="project" value="InterPro"/>
</dbReference>
<dbReference type="SUPFAM" id="SSF144091">
    <property type="entry name" value="Rhomboid-like"/>
    <property type="match status" value="1"/>
</dbReference>
<dbReference type="Proteomes" id="UP000002318">
    <property type="component" value="Chromosome"/>
</dbReference>
<proteinExistence type="inferred from homology"/>
<reference evidence="9 10" key="1">
    <citation type="journal article" date="2010" name="Stand. Genomic Sci.">
        <title>Complete genome sequence of Spirochaeta smaragdinae type strain (SEBR 4228).</title>
        <authorList>
            <person name="Mavromatis K."/>
            <person name="Yasawong M."/>
            <person name="Chertkov O."/>
            <person name="Lapidus A."/>
            <person name="Lucas S."/>
            <person name="Nolan M."/>
            <person name="Del Rio T.G."/>
            <person name="Tice H."/>
            <person name="Cheng J.F."/>
            <person name="Pitluck S."/>
            <person name="Liolios K."/>
            <person name="Ivanova N."/>
            <person name="Tapia R."/>
            <person name="Han C."/>
            <person name="Bruce D."/>
            <person name="Goodwin L."/>
            <person name="Pati A."/>
            <person name="Chen A."/>
            <person name="Palaniappan K."/>
            <person name="Land M."/>
            <person name="Hauser L."/>
            <person name="Chang Y.J."/>
            <person name="Jeffries C.D."/>
            <person name="Detter J.C."/>
            <person name="Rohde M."/>
            <person name="Brambilla E."/>
            <person name="Spring S."/>
            <person name="Goker M."/>
            <person name="Sikorski J."/>
            <person name="Woyke T."/>
            <person name="Bristow J."/>
            <person name="Eisen J.A."/>
            <person name="Markowitz V."/>
            <person name="Hugenholtz P."/>
            <person name="Klenk H.P."/>
            <person name="Kyrpides N.C."/>
        </authorList>
    </citation>
    <scope>NUCLEOTIDE SEQUENCE [LARGE SCALE GENOMIC DNA]</scope>
    <source>
        <strain evidence="10">DSM 11293 / JCM 15392 / SEBR 4228</strain>
    </source>
</reference>
<keyword evidence="3 7" id="KW-0812">Transmembrane</keyword>
<dbReference type="HOGENOM" id="CLU_055068_4_1_12"/>